<dbReference type="SUPFAM" id="SSF50729">
    <property type="entry name" value="PH domain-like"/>
    <property type="match status" value="1"/>
</dbReference>
<dbReference type="GO" id="GO:0031490">
    <property type="term" value="F:chromatin DNA binding"/>
    <property type="evidence" value="ECO:0007669"/>
    <property type="project" value="TreeGrafter"/>
</dbReference>
<dbReference type="InParanoid" id="A0A369JK04"/>
<dbReference type="PANTHER" id="PTHR31606:SF1">
    <property type="entry name" value="WW DOMAIN BINDING PROTEIN 2, ISOFORM E"/>
    <property type="match status" value="1"/>
</dbReference>
<proteinExistence type="predicted"/>
<dbReference type="Proteomes" id="UP000076154">
    <property type="component" value="Unassembled WGS sequence"/>
</dbReference>
<evidence type="ECO:0000313" key="2">
    <source>
        <dbReference type="EMBL" id="RDB20033.1"/>
    </source>
</evidence>
<dbReference type="EMBL" id="LUEZ02000071">
    <property type="protein sequence ID" value="RDB20033.1"/>
    <property type="molecule type" value="Genomic_DNA"/>
</dbReference>
<name>A0A369JK04_HYPMA</name>
<protein>
    <submittedName>
        <fullName evidence="2">Uncharacterized protein</fullName>
    </submittedName>
</protein>
<organism evidence="2 3">
    <name type="scientific">Hypsizygus marmoreus</name>
    <name type="common">White beech mushroom</name>
    <name type="synonym">Agaricus marmoreus</name>
    <dbReference type="NCBI Taxonomy" id="39966"/>
    <lineage>
        <taxon>Eukaryota</taxon>
        <taxon>Fungi</taxon>
        <taxon>Dikarya</taxon>
        <taxon>Basidiomycota</taxon>
        <taxon>Agaricomycotina</taxon>
        <taxon>Agaricomycetes</taxon>
        <taxon>Agaricomycetidae</taxon>
        <taxon>Agaricales</taxon>
        <taxon>Tricholomatineae</taxon>
        <taxon>Lyophyllaceae</taxon>
        <taxon>Hypsizygus</taxon>
    </lineage>
</organism>
<dbReference type="GO" id="GO:0003713">
    <property type="term" value="F:transcription coactivator activity"/>
    <property type="evidence" value="ECO:0007669"/>
    <property type="project" value="InterPro"/>
</dbReference>
<dbReference type="PANTHER" id="PTHR31606">
    <property type="entry name" value="WW DOMAIN BINDING PROTEIN 2, ISOFORM E"/>
    <property type="match status" value="1"/>
</dbReference>
<keyword evidence="3" id="KW-1185">Reference proteome</keyword>
<dbReference type="AlphaFoldDB" id="A0A369JK04"/>
<gene>
    <name evidence="2" type="ORF">Hypma_012980</name>
</gene>
<reference evidence="2" key="1">
    <citation type="submission" date="2018-04" db="EMBL/GenBank/DDBJ databases">
        <title>Whole genome sequencing of Hypsizygus marmoreus.</title>
        <authorList>
            <person name="Choi I.-G."/>
            <person name="Min B."/>
            <person name="Kim J.-G."/>
            <person name="Kim S."/>
            <person name="Oh Y.-L."/>
            <person name="Kong W.-S."/>
            <person name="Park H."/>
            <person name="Jeong J."/>
            <person name="Song E.-S."/>
        </authorList>
    </citation>
    <scope>NUCLEOTIDE SEQUENCE [LARGE SCALE GENOMIC DNA]</scope>
    <source>
        <strain evidence="2">51987-8</strain>
    </source>
</reference>
<dbReference type="OrthoDB" id="1259151at2759"/>
<dbReference type="GO" id="GO:0005634">
    <property type="term" value="C:nucleus"/>
    <property type="evidence" value="ECO:0007669"/>
    <property type="project" value="TreeGrafter"/>
</dbReference>
<feature type="region of interest" description="Disordered" evidence="1">
    <location>
        <begin position="130"/>
        <end position="160"/>
    </location>
</feature>
<accession>A0A369JK04</accession>
<dbReference type="InterPro" id="IPR044852">
    <property type="entry name" value="WBP2-like"/>
</dbReference>
<sequence>MALNWTMLNPNRSPVPLPNEMTINAVDAGVELSLTIPDAPPAAESTAGGSGGSRRLKALGKIWLTDQRPTFGANYLSFDVKPSPEGGLTDGTRAELRFKDRAMLEFVSLLEKTRERAIYMKRQIPSEDEEGLPIYTSPADSSSVSLSLGFPVDNPPGYNV</sequence>
<dbReference type="STRING" id="39966.A0A369JK04"/>
<evidence type="ECO:0000313" key="3">
    <source>
        <dbReference type="Proteomes" id="UP000076154"/>
    </source>
</evidence>
<comment type="caution">
    <text evidence="2">The sequence shown here is derived from an EMBL/GenBank/DDBJ whole genome shotgun (WGS) entry which is preliminary data.</text>
</comment>
<evidence type="ECO:0000256" key="1">
    <source>
        <dbReference type="SAM" id="MobiDB-lite"/>
    </source>
</evidence>